<keyword evidence="4" id="KW-0804">Transcription</keyword>
<dbReference type="Proteomes" id="UP000244224">
    <property type="component" value="Unassembled WGS sequence"/>
</dbReference>
<evidence type="ECO:0000259" key="5">
    <source>
        <dbReference type="PROSITE" id="PS50931"/>
    </source>
</evidence>
<dbReference type="InterPro" id="IPR036388">
    <property type="entry name" value="WH-like_DNA-bd_sf"/>
</dbReference>
<sequence length="302" mass="34070">MKTLPGLENIQTFLALAQDLNFRRTAERLNLDQSALSRRIQKLEQSLGFRLLDRTTREVSLTQAGQRFFTDNSELLRGYDEAIQAARRLAEGKSGLLRIAYMAFAATELMPSAVLRFRRAHPYIDVRLEYIRTQGQKIALANGEVDVGYMIGPFDHPDFHALQLTSEPLYVVTPRNHPLLLRPKIVPSDFADQPVILGNMREWEEYRWRLNDLFSAEGIALNVALEASNTLALNGLVAAGLGITIYPESLIGFLGRAVEVRQIMHPSFRSRTVLVWKRANKSPQVQTFVQVARQIGIQSASP</sequence>
<evidence type="ECO:0000313" key="6">
    <source>
        <dbReference type="EMBL" id="PTX49481.1"/>
    </source>
</evidence>
<name>A0A2T6B090_9RHOB</name>
<dbReference type="SUPFAM" id="SSF46785">
    <property type="entry name" value="Winged helix' DNA-binding domain"/>
    <property type="match status" value="1"/>
</dbReference>
<dbReference type="CDD" id="cd08414">
    <property type="entry name" value="PBP2_LTTR_aromatics_like"/>
    <property type="match status" value="1"/>
</dbReference>
<keyword evidence="2" id="KW-0805">Transcription regulation</keyword>
<dbReference type="Gene3D" id="1.10.10.10">
    <property type="entry name" value="Winged helix-like DNA-binding domain superfamily/Winged helix DNA-binding domain"/>
    <property type="match status" value="1"/>
</dbReference>
<dbReference type="FunFam" id="1.10.10.10:FF:000001">
    <property type="entry name" value="LysR family transcriptional regulator"/>
    <property type="match status" value="1"/>
</dbReference>
<dbReference type="PRINTS" id="PR00039">
    <property type="entry name" value="HTHLYSR"/>
</dbReference>
<evidence type="ECO:0000256" key="4">
    <source>
        <dbReference type="ARBA" id="ARBA00023163"/>
    </source>
</evidence>
<dbReference type="PROSITE" id="PS50931">
    <property type="entry name" value="HTH_LYSR"/>
    <property type="match status" value="1"/>
</dbReference>
<reference evidence="6 7" key="1">
    <citation type="submission" date="2018-04" db="EMBL/GenBank/DDBJ databases">
        <title>Genomic Encyclopedia of Archaeal and Bacterial Type Strains, Phase II (KMG-II): from individual species to whole genera.</title>
        <authorList>
            <person name="Goeker M."/>
        </authorList>
    </citation>
    <scope>NUCLEOTIDE SEQUENCE [LARGE SCALE GENOMIC DNA]</scope>
    <source>
        <strain evidence="6 7">DSM 21823</strain>
    </source>
</reference>
<dbReference type="InterPro" id="IPR036390">
    <property type="entry name" value="WH_DNA-bd_sf"/>
</dbReference>
<comment type="caution">
    <text evidence="6">The sequence shown here is derived from an EMBL/GenBank/DDBJ whole genome shotgun (WGS) entry which is preliminary data.</text>
</comment>
<dbReference type="SUPFAM" id="SSF53850">
    <property type="entry name" value="Periplasmic binding protein-like II"/>
    <property type="match status" value="1"/>
</dbReference>
<accession>A0A2T6B090</accession>
<keyword evidence="7" id="KW-1185">Reference proteome</keyword>
<dbReference type="Pfam" id="PF03466">
    <property type="entry name" value="LysR_substrate"/>
    <property type="match status" value="1"/>
</dbReference>
<dbReference type="PANTHER" id="PTHR30346:SF28">
    <property type="entry name" value="HTH-TYPE TRANSCRIPTIONAL REGULATOR CYNR"/>
    <property type="match status" value="1"/>
</dbReference>
<dbReference type="GO" id="GO:0003677">
    <property type="term" value="F:DNA binding"/>
    <property type="evidence" value="ECO:0007669"/>
    <property type="project" value="UniProtKB-KW"/>
</dbReference>
<evidence type="ECO:0000256" key="1">
    <source>
        <dbReference type="ARBA" id="ARBA00009437"/>
    </source>
</evidence>
<evidence type="ECO:0000256" key="3">
    <source>
        <dbReference type="ARBA" id="ARBA00023125"/>
    </source>
</evidence>
<proteinExistence type="inferred from homology"/>
<comment type="similarity">
    <text evidence="1">Belongs to the LysR transcriptional regulatory family.</text>
</comment>
<dbReference type="Pfam" id="PF00126">
    <property type="entry name" value="HTH_1"/>
    <property type="match status" value="1"/>
</dbReference>
<protein>
    <submittedName>
        <fullName evidence="6">DNA-binding transcriptional LysR family regulator</fullName>
    </submittedName>
</protein>
<dbReference type="EMBL" id="QBKP01000007">
    <property type="protein sequence ID" value="PTX49481.1"/>
    <property type="molecule type" value="Genomic_DNA"/>
</dbReference>
<keyword evidence="3 6" id="KW-0238">DNA-binding</keyword>
<dbReference type="InterPro" id="IPR000847">
    <property type="entry name" value="LysR_HTH_N"/>
</dbReference>
<dbReference type="RefSeq" id="WP_108129123.1">
    <property type="nucleotide sequence ID" value="NZ_QBKP01000007.1"/>
</dbReference>
<dbReference type="GO" id="GO:0003700">
    <property type="term" value="F:DNA-binding transcription factor activity"/>
    <property type="evidence" value="ECO:0007669"/>
    <property type="project" value="InterPro"/>
</dbReference>
<dbReference type="PANTHER" id="PTHR30346">
    <property type="entry name" value="TRANSCRIPTIONAL DUAL REGULATOR HCAR-RELATED"/>
    <property type="match status" value="1"/>
</dbReference>
<dbReference type="InterPro" id="IPR005119">
    <property type="entry name" value="LysR_subst-bd"/>
</dbReference>
<dbReference type="OrthoDB" id="9803735at2"/>
<dbReference type="Gene3D" id="3.40.190.10">
    <property type="entry name" value="Periplasmic binding protein-like II"/>
    <property type="match status" value="2"/>
</dbReference>
<evidence type="ECO:0000313" key="7">
    <source>
        <dbReference type="Proteomes" id="UP000244224"/>
    </source>
</evidence>
<organism evidence="6 7">
    <name type="scientific">Gemmobacter caeni</name>
    <dbReference type="NCBI Taxonomy" id="589035"/>
    <lineage>
        <taxon>Bacteria</taxon>
        <taxon>Pseudomonadati</taxon>
        <taxon>Pseudomonadota</taxon>
        <taxon>Alphaproteobacteria</taxon>
        <taxon>Rhodobacterales</taxon>
        <taxon>Paracoccaceae</taxon>
        <taxon>Gemmobacter</taxon>
    </lineage>
</organism>
<dbReference type="GO" id="GO:0032993">
    <property type="term" value="C:protein-DNA complex"/>
    <property type="evidence" value="ECO:0007669"/>
    <property type="project" value="TreeGrafter"/>
</dbReference>
<gene>
    <name evidence="6" type="ORF">C8N34_107128</name>
</gene>
<dbReference type="AlphaFoldDB" id="A0A2T6B090"/>
<feature type="domain" description="HTH lysR-type" evidence="5">
    <location>
        <begin position="5"/>
        <end position="62"/>
    </location>
</feature>
<evidence type="ECO:0000256" key="2">
    <source>
        <dbReference type="ARBA" id="ARBA00023015"/>
    </source>
</evidence>